<keyword evidence="3" id="KW-1185">Reference proteome</keyword>
<reference evidence="2" key="1">
    <citation type="submission" date="2017-07" db="EMBL/GenBank/DDBJ databases">
        <title>Taro Niue Genome Assembly and Annotation.</title>
        <authorList>
            <person name="Atibalentja N."/>
            <person name="Keating K."/>
            <person name="Fields C.J."/>
        </authorList>
    </citation>
    <scope>NUCLEOTIDE SEQUENCE</scope>
    <source>
        <strain evidence="2">Niue_2</strain>
        <tissue evidence="2">Leaf</tissue>
    </source>
</reference>
<organism evidence="2 3">
    <name type="scientific">Colocasia esculenta</name>
    <name type="common">Wild taro</name>
    <name type="synonym">Arum esculentum</name>
    <dbReference type="NCBI Taxonomy" id="4460"/>
    <lineage>
        <taxon>Eukaryota</taxon>
        <taxon>Viridiplantae</taxon>
        <taxon>Streptophyta</taxon>
        <taxon>Embryophyta</taxon>
        <taxon>Tracheophyta</taxon>
        <taxon>Spermatophyta</taxon>
        <taxon>Magnoliopsida</taxon>
        <taxon>Liliopsida</taxon>
        <taxon>Araceae</taxon>
        <taxon>Aroideae</taxon>
        <taxon>Colocasieae</taxon>
        <taxon>Colocasia</taxon>
    </lineage>
</organism>
<protein>
    <submittedName>
        <fullName evidence="2">Uncharacterized protein</fullName>
    </submittedName>
</protein>
<dbReference type="AlphaFoldDB" id="A0A843W7L0"/>
<proteinExistence type="predicted"/>
<accession>A0A843W7L0</accession>
<feature type="compositionally biased region" description="Low complexity" evidence="1">
    <location>
        <begin position="86"/>
        <end position="102"/>
    </location>
</feature>
<evidence type="ECO:0000313" key="3">
    <source>
        <dbReference type="Proteomes" id="UP000652761"/>
    </source>
</evidence>
<evidence type="ECO:0000313" key="2">
    <source>
        <dbReference type="EMBL" id="MQM05399.1"/>
    </source>
</evidence>
<sequence>MRQRFIINLKPIIERLDAQGEILCSVQSDVNSIFMSQASTSKELSQVKNAVWWFNKEMGSMKSMLSEILKARSEEDVPRPLGLAEQVAGPSGPAAAASQAEVSESRPAGPVEQVQKPAGPAEKVLGPSGPVESVSIQPVAEEEAVAPEPPAPSSTQTPELLGAGELWIDHKKDIFFPRSSAATCTNCPLEADQRITLCQNRESLVRNPKHCPFSIGFRQRPYERDGLIGRVLRSCRDSKPVAF</sequence>
<gene>
    <name evidence="2" type="ORF">Taro_038207</name>
</gene>
<evidence type="ECO:0000256" key="1">
    <source>
        <dbReference type="SAM" id="MobiDB-lite"/>
    </source>
</evidence>
<dbReference type="Proteomes" id="UP000652761">
    <property type="component" value="Unassembled WGS sequence"/>
</dbReference>
<name>A0A843W7L0_COLES</name>
<dbReference type="EMBL" id="NMUH01003403">
    <property type="protein sequence ID" value="MQM05399.1"/>
    <property type="molecule type" value="Genomic_DNA"/>
</dbReference>
<comment type="caution">
    <text evidence="2">The sequence shown here is derived from an EMBL/GenBank/DDBJ whole genome shotgun (WGS) entry which is preliminary data.</text>
</comment>
<feature type="region of interest" description="Disordered" evidence="1">
    <location>
        <begin position="83"/>
        <end position="132"/>
    </location>
</feature>